<accession>A0A1D2MGL7</accession>
<feature type="domain" description="CRAL-TRIO" evidence="2">
    <location>
        <begin position="88"/>
        <end position="276"/>
    </location>
</feature>
<dbReference type="STRING" id="48709.A0A1D2MGL7"/>
<keyword evidence="1" id="KW-0812">Transmembrane</keyword>
<dbReference type="PANTHER" id="PTHR10174:SF208">
    <property type="entry name" value="CRAL-TRIO DOMAIN-CONTAINING PROTEIN DDB_G0278031"/>
    <property type="match status" value="1"/>
</dbReference>
<evidence type="ECO:0000256" key="1">
    <source>
        <dbReference type="SAM" id="Phobius"/>
    </source>
</evidence>
<dbReference type="InterPro" id="IPR011074">
    <property type="entry name" value="CRAL/TRIO_N_dom"/>
</dbReference>
<evidence type="ECO:0000259" key="2">
    <source>
        <dbReference type="PROSITE" id="PS50191"/>
    </source>
</evidence>
<dbReference type="EMBL" id="LJIJ01001351">
    <property type="protein sequence ID" value="ODM92032.1"/>
    <property type="molecule type" value="Genomic_DNA"/>
</dbReference>
<dbReference type="CDD" id="cd00170">
    <property type="entry name" value="SEC14"/>
    <property type="match status" value="1"/>
</dbReference>
<evidence type="ECO:0000313" key="4">
    <source>
        <dbReference type="Proteomes" id="UP000094527"/>
    </source>
</evidence>
<dbReference type="InterPro" id="IPR036865">
    <property type="entry name" value="CRAL-TRIO_dom_sf"/>
</dbReference>
<dbReference type="AlphaFoldDB" id="A0A1D2MGL7"/>
<dbReference type="PROSITE" id="PS50191">
    <property type="entry name" value="CRAL_TRIO"/>
    <property type="match status" value="1"/>
</dbReference>
<organism evidence="3 4">
    <name type="scientific">Orchesella cincta</name>
    <name type="common">Springtail</name>
    <name type="synonym">Podura cincta</name>
    <dbReference type="NCBI Taxonomy" id="48709"/>
    <lineage>
        <taxon>Eukaryota</taxon>
        <taxon>Metazoa</taxon>
        <taxon>Ecdysozoa</taxon>
        <taxon>Arthropoda</taxon>
        <taxon>Hexapoda</taxon>
        <taxon>Collembola</taxon>
        <taxon>Entomobryomorpha</taxon>
        <taxon>Entomobryoidea</taxon>
        <taxon>Orchesellidae</taxon>
        <taxon>Orchesellinae</taxon>
        <taxon>Orchesella</taxon>
    </lineage>
</organism>
<dbReference type="GO" id="GO:0016020">
    <property type="term" value="C:membrane"/>
    <property type="evidence" value="ECO:0007669"/>
    <property type="project" value="TreeGrafter"/>
</dbReference>
<dbReference type="Proteomes" id="UP000094527">
    <property type="component" value="Unassembled WGS sequence"/>
</dbReference>
<feature type="transmembrane region" description="Helical" evidence="1">
    <location>
        <begin position="214"/>
        <end position="231"/>
    </location>
</feature>
<comment type="caution">
    <text evidence="3">The sequence shown here is derived from an EMBL/GenBank/DDBJ whole genome shotgun (WGS) entry which is preliminary data.</text>
</comment>
<gene>
    <name evidence="3" type="ORF">Ocin01_14648</name>
</gene>
<dbReference type="GO" id="GO:1902936">
    <property type="term" value="F:phosphatidylinositol bisphosphate binding"/>
    <property type="evidence" value="ECO:0007669"/>
    <property type="project" value="TreeGrafter"/>
</dbReference>
<dbReference type="InterPro" id="IPR001251">
    <property type="entry name" value="CRAL-TRIO_dom"/>
</dbReference>
<feature type="transmembrane region" description="Helical" evidence="1">
    <location>
        <begin position="111"/>
        <end position="133"/>
    </location>
</feature>
<dbReference type="SUPFAM" id="SSF46938">
    <property type="entry name" value="CRAL/TRIO N-terminal domain"/>
    <property type="match status" value="1"/>
</dbReference>
<dbReference type="InterPro" id="IPR036273">
    <property type="entry name" value="CRAL/TRIO_N_dom_sf"/>
</dbReference>
<reference evidence="3 4" key="1">
    <citation type="journal article" date="2016" name="Genome Biol. Evol.">
        <title>Gene Family Evolution Reflects Adaptation to Soil Environmental Stressors in the Genome of the Collembolan Orchesella cincta.</title>
        <authorList>
            <person name="Faddeeva-Vakhrusheva A."/>
            <person name="Derks M.F."/>
            <person name="Anvar S.Y."/>
            <person name="Agamennone V."/>
            <person name="Suring W."/>
            <person name="Smit S."/>
            <person name="van Straalen N.M."/>
            <person name="Roelofs D."/>
        </authorList>
    </citation>
    <scope>NUCLEOTIDE SEQUENCE [LARGE SCALE GENOMIC DNA]</scope>
    <source>
        <tissue evidence="3">Mixed pool</tissue>
    </source>
</reference>
<dbReference type="Pfam" id="PF00650">
    <property type="entry name" value="CRAL_TRIO"/>
    <property type="match status" value="1"/>
</dbReference>
<dbReference type="Gene3D" id="3.40.525.10">
    <property type="entry name" value="CRAL-TRIO lipid binding domain"/>
    <property type="match status" value="1"/>
</dbReference>
<sequence length="291" mass="34268">MDTSATTINEWDGIVELRRLIKEFLDSGEGSINVREYISSVIQDDNLLRIYLRGRKYRVKHAWETLKRYAEVRFDEYPEVFPDDIQETASQIKKYGVLAMLKSRDKFGRRIAILNGGKICLIEIVCFMSRFIINRIMRTLEKWNPDEINAELMTKFGVCFFERELFDDDVMTNGIIFIQNCAGMGFRHARMYTLHVMLRLLNVGWYAFPLKVGGVYYINVPSYLVYMLKLVRPFFSKKLKERFIASTREKKFEALHENISPDLLPKCLGGTQEDDDAFDWEFLQFKNDKHV</sequence>
<keyword evidence="4" id="KW-1185">Reference proteome</keyword>
<dbReference type="PANTHER" id="PTHR10174">
    <property type="entry name" value="ALPHA-TOCOPHEROL TRANSFER PROTEIN-RELATED"/>
    <property type="match status" value="1"/>
</dbReference>
<dbReference type="SMART" id="SM01100">
    <property type="entry name" value="CRAL_TRIO_N"/>
    <property type="match status" value="1"/>
</dbReference>
<proteinExistence type="predicted"/>
<dbReference type="SUPFAM" id="SSF52087">
    <property type="entry name" value="CRAL/TRIO domain"/>
    <property type="match status" value="1"/>
</dbReference>
<evidence type="ECO:0000313" key="3">
    <source>
        <dbReference type="EMBL" id="ODM92032.1"/>
    </source>
</evidence>
<keyword evidence="1" id="KW-1133">Transmembrane helix</keyword>
<keyword evidence="1" id="KW-0472">Membrane</keyword>
<dbReference type="OrthoDB" id="75724at2759"/>
<dbReference type="Gene3D" id="1.10.8.20">
    <property type="entry name" value="N-terminal domain of phosphatidylinositol transfer protein sec14p"/>
    <property type="match status" value="1"/>
</dbReference>
<name>A0A1D2MGL7_ORCCI</name>
<protein>
    <submittedName>
        <fullName evidence="3">Retinaldehyde-binding protein 1</fullName>
    </submittedName>
</protein>